<accession>A0A7R9C0X3</accession>
<feature type="region of interest" description="Disordered" evidence="2">
    <location>
        <begin position="1"/>
        <end position="25"/>
    </location>
</feature>
<dbReference type="AlphaFoldDB" id="A0A7R9C0X3"/>
<reference evidence="3" key="1">
    <citation type="submission" date="2020-11" db="EMBL/GenBank/DDBJ databases">
        <authorList>
            <person name="Tran Van P."/>
        </authorList>
    </citation>
    <scope>NUCLEOTIDE SEQUENCE</scope>
</reference>
<gene>
    <name evidence="3" type="ORF">NMOB1V02_LOCUS11554</name>
</gene>
<sequence>SDSQLFESRPNDGNRRSSNKAAKGSHLLNDAIMEPAMNNIGKVNDGPLLNKNLMVCPSPRRRFGPLNVPAGNVAPVDPLSGLKRKVIDLTTAKDNIVRSIKEKEDVLRKLLQKVDEKNAAVKAMNGAILRARERLAERETECGDLELKLREKSHLLKNFRDDNTNHSRTNKLHSDRLQKLLEAAKAAQREVAAINGRIGTLKAGLDVQLQNNQGLVPFSNNKLC</sequence>
<keyword evidence="4" id="KW-1185">Reference proteome</keyword>
<organism evidence="3">
    <name type="scientific">Notodromas monacha</name>
    <dbReference type="NCBI Taxonomy" id="399045"/>
    <lineage>
        <taxon>Eukaryota</taxon>
        <taxon>Metazoa</taxon>
        <taxon>Ecdysozoa</taxon>
        <taxon>Arthropoda</taxon>
        <taxon>Crustacea</taxon>
        <taxon>Oligostraca</taxon>
        <taxon>Ostracoda</taxon>
        <taxon>Podocopa</taxon>
        <taxon>Podocopida</taxon>
        <taxon>Cypridocopina</taxon>
        <taxon>Cypridoidea</taxon>
        <taxon>Cyprididae</taxon>
        <taxon>Notodromas</taxon>
    </lineage>
</organism>
<feature type="non-terminal residue" evidence="3">
    <location>
        <position position="1"/>
    </location>
</feature>
<feature type="coiled-coil region" evidence="1">
    <location>
        <begin position="170"/>
        <end position="197"/>
    </location>
</feature>
<dbReference type="Proteomes" id="UP000678499">
    <property type="component" value="Unassembled WGS sequence"/>
</dbReference>
<evidence type="ECO:0000256" key="2">
    <source>
        <dbReference type="SAM" id="MobiDB-lite"/>
    </source>
</evidence>
<name>A0A7R9C0X3_9CRUS</name>
<proteinExistence type="predicted"/>
<protein>
    <submittedName>
        <fullName evidence="3">Uncharacterized protein</fullName>
    </submittedName>
</protein>
<evidence type="ECO:0000313" key="3">
    <source>
        <dbReference type="EMBL" id="CAD7283946.1"/>
    </source>
</evidence>
<dbReference type="EMBL" id="CAJPEX010006500">
    <property type="protein sequence ID" value="CAG0924098.1"/>
    <property type="molecule type" value="Genomic_DNA"/>
</dbReference>
<evidence type="ECO:0000313" key="4">
    <source>
        <dbReference type="Proteomes" id="UP000678499"/>
    </source>
</evidence>
<feature type="coiled-coil region" evidence="1">
    <location>
        <begin position="93"/>
        <end position="120"/>
    </location>
</feature>
<evidence type="ECO:0000256" key="1">
    <source>
        <dbReference type="SAM" id="Coils"/>
    </source>
</evidence>
<dbReference type="EMBL" id="OA888537">
    <property type="protein sequence ID" value="CAD7283946.1"/>
    <property type="molecule type" value="Genomic_DNA"/>
</dbReference>
<keyword evidence="1" id="KW-0175">Coiled coil</keyword>